<protein>
    <recommendedName>
        <fullName evidence="3">F-box domain-containing protein</fullName>
    </recommendedName>
</protein>
<sequence length="522" mass="59032">MTALFELSEGKQGQSAGMVEQKWGDSCPIKKLPQEIMGVVFAMVCHAVEEKKEVEETWGDPDAWRMEDISRFCSNVIIIAGRGSSNCPGVLARVCRHWRALVDESPASWSHFAEKLGSITENKGRLLLQVLRRSKRHKLAICFLRDFPAIGSLCWETQQELENMLEDAIAEWTEFLSCPIGALYDHGLDNVRSFKGLKRLLLVYVSSVDVLPLGRYEDQVQRLVQAELATELRLGVTFRMEGHTFSRLEYLQLTESQHKEDFIFVVANCPNISTLVFTISDWEEDEGGDGSSTSLTVLPRLQTLCTSQNGSCVPPCSLFLDHITAPNLRELGVPPLHHPEAANSLLRFLHHSKCSLCTLYIHFPITNHVDAAAAKTVDYLSELFTLTSGVDTLHVAVRRDQRKEQSLWGQLRDGAALPMLAKLRIRVGRWMQETLTHTDADEVANEFLTTVETRMRTCRRRKAALRLARMSIALDAEWALQKDWAVGVDCEEQHLQLMIEQGLEVLEVLPQRPPKWTSWGSR</sequence>
<accession>A0ABR2ZZZ1</accession>
<proteinExistence type="predicted"/>
<name>A0ABR2ZZZ1_9AGAR</name>
<dbReference type="EMBL" id="JBBXMP010000027">
    <property type="protein sequence ID" value="KAL0067277.1"/>
    <property type="molecule type" value="Genomic_DNA"/>
</dbReference>
<comment type="caution">
    <text evidence="1">The sequence shown here is derived from an EMBL/GenBank/DDBJ whole genome shotgun (WGS) entry which is preliminary data.</text>
</comment>
<keyword evidence="2" id="KW-1185">Reference proteome</keyword>
<reference evidence="1 2" key="1">
    <citation type="submission" date="2024-05" db="EMBL/GenBank/DDBJ databases">
        <title>A draft genome resource for the thread blight pathogen Marasmius tenuissimus strain MS-2.</title>
        <authorList>
            <person name="Yulfo-Soto G.E."/>
            <person name="Baruah I.K."/>
            <person name="Amoako-Attah I."/>
            <person name="Bukari Y."/>
            <person name="Meinhardt L.W."/>
            <person name="Bailey B.A."/>
            <person name="Cohen S.P."/>
        </authorList>
    </citation>
    <scope>NUCLEOTIDE SEQUENCE [LARGE SCALE GENOMIC DNA]</scope>
    <source>
        <strain evidence="1 2">MS-2</strain>
    </source>
</reference>
<evidence type="ECO:0000313" key="2">
    <source>
        <dbReference type="Proteomes" id="UP001437256"/>
    </source>
</evidence>
<dbReference type="Proteomes" id="UP001437256">
    <property type="component" value="Unassembled WGS sequence"/>
</dbReference>
<gene>
    <name evidence="1" type="ORF">AAF712_005675</name>
</gene>
<evidence type="ECO:0008006" key="3">
    <source>
        <dbReference type="Google" id="ProtNLM"/>
    </source>
</evidence>
<organism evidence="1 2">
    <name type="scientific">Marasmius tenuissimus</name>
    <dbReference type="NCBI Taxonomy" id="585030"/>
    <lineage>
        <taxon>Eukaryota</taxon>
        <taxon>Fungi</taxon>
        <taxon>Dikarya</taxon>
        <taxon>Basidiomycota</taxon>
        <taxon>Agaricomycotina</taxon>
        <taxon>Agaricomycetes</taxon>
        <taxon>Agaricomycetidae</taxon>
        <taxon>Agaricales</taxon>
        <taxon>Marasmiineae</taxon>
        <taxon>Marasmiaceae</taxon>
        <taxon>Marasmius</taxon>
    </lineage>
</organism>
<evidence type="ECO:0000313" key="1">
    <source>
        <dbReference type="EMBL" id="KAL0067277.1"/>
    </source>
</evidence>